<dbReference type="AlphaFoldDB" id="A0A7R8V4M3"/>
<dbReference type="Proteomes" id="UP000594454">
    <property type="component" value="Chromosome 5"/>
</dbReference>
<gene>
    <name evidence="2" type="ORF">HERILL_LOCUS13955</name>
</gene>
<reference evidence="2 3" key="1">
    <citation type="submission" date="2020-11" db="EMBL/GenBank/DDBJ databases">
        <authorList>
            <person name="Wallbank WR R."/>
            <person name="Pardo Diaz C."/>
            <person name="Kozak K."/>
            <person name="Martin S."/>
            <person name="Jiggins C."/>
            <person name="Moest M."/>
            <person name="Warren A I."/>
            <person name="Generalovic N T."/>
            <person name="Byers J.R.P. K."/>
            <person name="Montejo-Kovacevich G."/>
            <person name="Yen C E."/>
        </authorList>
    </citation>
    <scope>NUCLEOTIDE SEQUENCE [LARGE SCALE GENOMIC DNA]</scope>
</reference>
<dbReference type="PANTHER" id="PTHR22876:SF5">
    <property type="entry name" value="CHROMOSOME 9 OPEN READING FRAME 85"/>
    <property type="match status" value="1"/>
</dbReference>
<dbReference type="InParanoid" id="A0A7R8V4M3"/>
<sequence length="219" mass="25803">MSTRKGATTRARPQRHQNRTAFKNDLHDKTPKMKMINNLHVCEVCERCKAQIEWKIKYKKYKPLTQPKTCARCQQKTVKKAYHVICRECSQKDRVCAKCLKSADEVTIEPPRPSEEEQLQLQVEMDRLIKSLSERKRRTFLRYMRKGKEAEPSEEGESKVENGDEPDKKEKPDRVPHTREDLLKKIEELKLDEDDEDGDFSDDDFSSDFDASDLDEFYD</sequence>
<dbReference type="OrthoDB" id="250548at2759"/>
<dbReference type="PANTHER" id="PTHR22876">
    <property type="entry name" value="ZGC:101016"/>
    <property type="match status" value="1"/>
</dbReference>
<dbReference type="Pfam" id="PF10217">
    <property type="entry name" value="DUF2039"/>
    <property type="match status" value="1"/>
</dbReference>
<evidence type="ECO:0000256" key="1">
    <source>
        <dbReference type="SAM" id="MobiDB-lite"/>
    </source>
</evidence>
<organism evidence="2 3">
    <name type="scientific">Hermetia illucens</name>
    <name type="common">Black soldier fly</name>
    <dbReference type="NCBI Taxonomy" id="343691"/>
    <lineage>
        <taxon>Eukaryota</taxon>
        <taxon>Metazoa</taxon>
        <taxon>Ecdysozoa</taxon>
        <taxon>Arthropoda</taxon>
        <taxon>Hexapoda</taxon>
        <taxon>Insecta</taxon>
        <taxon>Pterygota</taxon>
        <taxon>Neoptera</taxon>
        <taxon>Endopterygota</taxon>
        <taxon>Diptera</taxon>
        <taxon>Brachycera</taxon>
        <taxon>Stratiomyomorpha</taxon>
        <taxon>Stratiomyidae</taxon>
        <taxon>Hermetiinae</taxon>
        <taxon>Hermetia</taxon>
    </lineage>
</organism>
<accession>A0A7R8V4M3</accession>
<dbReference type="InterPro" id="IPR019351">
    <property type="entry name" value="DUF2039"/>
</dbReference>
<evidence type="ECO:0000313" key="2">
    <source>
        <dbReference type="EMBL" id="CAD7091540.1"/>
    </source>
</evidence>
<feature type="compositionally biased region" description="Acidic residues" evidence="1">
    <location>
        <begin position="190"/>
        <end position="219"/>
    </location>
</feature>
<feature type="compositionally biased region" description="Basic and acidic residues" evidence="1">
    <location>
        <begin position="146"/>
        <end position="189"/>
    </location>
</feature>
<feature type="region of interest" description="Disordered" evidence="1">
    <location>
        <begin position="143"/>
        <end position="219"/>
    </location>
</feature>
<dbReference type="EMBL" id="LR899013">
    <property type="protein sequence ID" value="CAD7091540.1"/>
    <property type="molecule type" value="Genomic_DNA"/>
</dbReference>
<name>A0A7R8V4M3_HERIL</name>
<dbReference type="FunCoup" id="A0A7R8V4M3">
    <property type="interactions" value="598"/>
</dbReference>
<dbReference type="OMA" id="HKNRHVF"/>
<protein>
    <submittedName>
        <fullName evidence="2">Uncharacterized protein</fullName>
    </submittedName>
</protein>
<proteinExistence type="predicted"/>
<evidence type="ECO:0000313" key="3">
    <source>
        <dbReference type="Proteomes" id="UP000594454"/>
    </source>
</evidence>
<keyword evidence="3" id="KW-1185">Reference proteome</keyword>